<name>A0A556U2S1_BAGYA</name>
<feature type="transmembrane region" description="Helical" evidence="10">
    <location>
        <begin position="648"/>
        <end position="670"/>
    </location>
</feature>
<evidence type="ECO:0000256" key="9">
    <source>
        <dbReference type="ARBA" id="ARBA00023319"/>
    </source>
</evidence>
<dbReference type="Proteomes" id="UP000319801">
    <property type="component" value="Unassembled WGS sequence"/>
</dbReference>
<dbReference type="InterPro" id="IPR000203">
    <property type="entry name" value="GPS"/>
</dbReference>
<feature type="domain" description="G-protein coupled receptors family 2 profile 2" evidence="12">
    <location>
        <begin position="573"/>
        <end position="821"/>
    </location>
</feature>
<dbReference type="PRINTS" id="PR00249">
    <property type="entry name" value="GPCRSECRETIN"/>
</dbReference>
<dbReference type="InterPro" id="IPR046338">
    <property type="entry name" value="GAIN_dom_sf"/>
</dbReference>
<feature type="transmembrane region" description="Helical" evidence="10">
    <location>
        <begin position="615"/>
        <end position="636"/>
    </location>
</feature>
<keyword evidence="8" id="KW-0325">Glycoprotein</keyword>
<comment type="similarity">
    <text evidence="2">Belongs to the G-protein coupled receptor 2 family. Adhesion G-protein coupled receptor (ADGR) subfamily.</text>
</comment>
<dbReference type="Gene3D" id="2.60.40.10">
    <property type="entry name" value="Immunoglobulins"/>
    <property type="match status" value="1"/>
</dbReference>
<dbReference type="PRINTS" id="PR01695">
    <property type="entry name" value="IGHEPTARCPTR"/>
</dbReference>
<evidence type="ECO:0000259" key="11">
    <source>
        <dbReference type="PROSITE" id="PS50221"/>
    </source>
</evidence>
<dbReference type="InterPro" id="IPR013151">
    <property type="entry name" value="Immunoglobulin_dom"/>
</dbReference>
<sequence>MNVSELISIEQIKSSLEFIRFPLQLDNVTEITGFNITTVCTPFGDKYYCMCEDQYFWPHYNCIHAECDPLKEGFSSDGGMCVPMNVNHVIRFSMKINTDFDTALIIKTSISFTILKEKLENSIDESYRMLPEYEANSAKVHDFRPGSVIADFSINSTSRNLNLSSANQQLVNNLRTKGFNISNDAFTLSVSNELYKSEDQIYPGQNMTLTCNKTVNNTIKWMRNGVKLKESKKFMMNANNLTVTNITPEDSEFTCSDDVFGVGNVDDVHDGDCDRHMVGYQKAKCDLAGHWEIIETSCIIRVIQILKDKSEVLLPTELPQFVANLSIATKTNSPNITNSPSNILAIAAILKNTANTSQTILVSKPVMTDFLETVDVIVSKDAQKAWMDINQNLTTSNASSEFLETIERISRRLPNEKIEIKTKSAHLKRINITVPFLEKFNNNLTNISIPMIIEPSPITIIVFSTLDIVLPVRTAYNSSSTNTRINGDVAVIEPTPTINNISFSFAVKNKTMGNPQCVFWNFKLQNHFGGWDSTGCQLKKSSKETGIFTCECNHTTSFSILMSPFSEVNNEILDYITYIGVGISMGSLVLCLIIEFIIWKSVTRNDTSYMRHVSIVNVAFCLLIANICFIIGAAVIKNGVGPCSTATFFMHFFYLALFFWMLLSALLLLYRTLMVFSRMSRGAMISIGFTVGYGAPLLIAVITVALTAGNNEYIQQGYNCWLNWNKTKALLAFVIPALTIVAINLLVLIVVLCKMLRRRVNVFTQPDDKHPLQVIVKCVGILTPLFGLTWGFGIGTMVSSKFGIHVVFAFLNSLQVCDLEL</sequence>
<evidence type="ECO:0000256" key="7">
    <source>
        <dbReference type="ARBA" id="ARBA00023157"/>
    </source>
</evidence>
<keyword evidence="4" id="KW-0732">Signal</keyword>
<comment type="caution">
    <text evidence="13">The sequence shown here is derived from an EMBL/GenBank/DDBJ whole genome shotgun (WGS) entry which is preliminary data.</text>
</comment>
<reference evidence="13 14" key="1">
    <citation type="journal article" date="2019" name="Genome Biol. Evol.">
        <title>Whole-Genome Sequencing of the Giant Devil Catfish, Bagarius yarrelli.</title>
        <authorList>
            <person name="Jiang W."/>
            <person name="Lv Y."/>
            <person name="Cheng L."/>
            <person name="Yang K."/>
            <person name="Chao B."/>
            <person name="Wang X."/>
            <person name="Li Y."/>
            <person name="Pan X."/>
            <person name="You X."/>
            <person name="Zhang Y."/>
            <person name="Yang J."/>
            <person name="Li J."/>
            <person name="Zhang X."/>
            <person name="Liu S."/>
            <person name="Sun C."/>
            <person name="Yang J."/>
            <person name="Shi Q."/>
        </authorList>
    </citation>
    <scope>NUCLEOTIDE SEQUENCE [LARGE SCALE GENOMIC DNA]</scope>
    <source>
        <strain evidence="13">JWS20170419001</strain>
        <tissue evidence="13">Muscle</tissue>
    </source>
</reference>
<feature type="transmembrane region" description="Helical" evidence="10">
    <location>
        <begin position="774"/>
        <end position="793"/>
    </location>
</feature>
<dbReference type="InterPro" id="IPR051587">
    <property type="entry name" value="Adhesion_GPCR"/>
</dbReference>
<evidence type="ECO:0000256" key="10">
    <source>
        <dbReference type="SAM" id="Phobius"/>
    </source>
</evidence>
<dbReference type="EMBL" id="VCAZ01000041">
    <property type="protein sequence ID" value="TSM12542.1"/>
    <property type="molecule type" value="Genomic_DNA"/>
</dbReference>
<keyword evidence="13" id="KW-0675">Receptor</keyword>
<keyword evidence="6 10" id="KW-0472">Membrane</keyword>
<feature type="transmembrane region" description="Helical" evidence="10">
    <location>
        <begin position="729"/>
        <end position="753"/>
    </location>
</feature>
<dbReference type="PROSITE" id="PS50261">
    <property type="entry name" value="G_PROTEIN_RECEP_F2_4"/>
    <property type="match status" value="1"/>
</dbReference>
<dbReference type="InterPro" id="IPR057244">
    <property type="entry name" value="GAIN_B"/>
</dbReference>
<comment type="subcellular location">
    <subcellularLocation>
        <location evidence="1">Membrane</location>
        <topology evidence="1">Multi-pass membrane protein</topology>
    </subcellularLocation>
</comment>
<accession>A0A556U2S1</accession>
<dbReference type="SMART" id="SM00303">
    <property type="entry name" value="GPS"/>
    <property type="match status" value="1"/>
</dbReference>
<keyword evidence="5 10" id="KW-1133">Transmembrane helix</keyword>
<dbReference type="InterPro" id="IPR008078">
    <property type="entry name" value="GPCR_2_Ig-hepta-like_rcpt"/>
</dbReference>
<dbReference type="InterPro" id="IPR017981">
    <property type="entry name" value="GPCR_2-like_7TM"/>
</dbReference>
<feature type="transmembrane region" description="Helical" evidence="10">
    <location>
        <begin position="682"/>
        <end position="709"/>
    </location>
</feature>
<evidence type="ECO:0000256" key="4">
    <source>
        <dbReference type="ARBA" id="ARBA00022729"/>
    </source>
</evidence>
<evidence type="ECO:0000256" key="8">
    <source>
        <dbReference type="ARBA" id="ARBA00023180"/>
    </source>
</evidence>
<evidence type="ECO:0000259" key="12">
    <source>
        <dbReference type="PROSITE" id="PS50261"/>
    </source>
</evidence>
<dbReference type="InterPro" id="IPR000832">
    <property type="entry name" value="GPCR_2_secretin-like"/>
</dbReference>
<keyword evidence="14" id="KW-1185">Reference proteome</keyword>
<evidence type="ECO:0000256" key="2">
    <source>
        <dbReference type="ARBA" id="ARBA00007343"/>
    </source>
</evidence>
<proteinExistence type="inferred from homology"/>
<keyword evidence="3 10" id="KW-0812">Transmembrane</keyword>
<dbReference type="Pfam" id="PF00002">
    <property type="entry name" value="7tm_2"/>
    <property type="match status" value="1"/>
</dbReference>
<organism evidence="13 14">
    <name type="scientific">Bagarius yarrelli</name>
    <name type="common">Goonch</name>
    <name type="synonym">Bagrus yarrelli</name>
    <dbReference type="NCBI Taxonomy" id="175774"/>
    <lineage>
        <taxon>Eukaryota</taxon>
        <taxon>Metazoa</taxon>
        <taxon>Chordata</taxon>
        <taxon>Craniata</taxon>
        <taxon>Vertebrata</taxon>
        <taxon>Euteleostomi</taxon>
        <taxon>Actinopterygii</taxon>
        <taxon>Neopterygii</taxon>
        <taxon>Teleostei</taxon>
        <taxon>Ostariophysi</taxon>
        <taxon>Siluriformes</taxon>
        <taxon>Sisoridae</taxon>
        <taxon>Sisorinae</taxon>
        <taxon>Bagarius</taxon>
    </lineage>
</organism>
<dbReference type="GO" id="GO:0016020">
    <property type="term" value="C:membrane"/>
    <property type="evidence" value="ECO:0007669"/>
    <property type="project" value="UniProtKB-SubCell"/>
</dbReference>
<dbReference type="GO" id="GO:0007166">
    <property type="term" value="P:cell surface receptor signaling pathway"/>
    <property type="evidence" value="ECO:0007669"/>
    <property type="project" value="InterPro"/>
</dbReference>
<gene>
    <name evidence="13" type="ORF">Baya_7943</name>
</gene>
<dbReference type="GO" id="GO:0007189">
    <property type="term" value="P:adenylate cyclase-activating G protein-coupled receptor signaling pathway"/>
    <property type="evidence" value="ECO:0007669"/>
    <property type="project" value="TreeGrafter"/>
</dbReference>
<dbReference type="PROSITE" id="PS50221">
    <property type="entry name" value="GAIN_B"/>
    <property type="match status" value="1"/>
</dbReference>
<dbReference type="InterPro" id="IPR036179">
    <property type="entry name" value="Ig-like_dom_sf"/>
</dbReference>
<dbReference type="OrthoDB" id="10040049at2759"/>
<dbReference type="InterPro" id="IPR013783">
    <property type="entry name" value="Ig-like_fold"/>
</dbReference>
<dbReference type="FunFam" id="1.20.1070.10:FF:000058">
    <property type="entry name" value="Adhesion G protein-coupled receptor F5"/>
    <property type="match status" value="1"/>
</dbReference>
<feature type="transmembrane region" description="Helical" evidence="10">
    <location>
        <begin position="575"/>
        <end position="594"/>
    </location>
</feature>
<evidence type="ECO:0000313" key="14">
    <source>
        <dbReference type="Proteomes" id="UP000319801"/>
    </source>
</evidence>
<dbReference type="SUPFAM" id="SSF48726">
    <property type="entry name" value="Immunoglobulin"/>
    <property type="match status" value="1"/>
</dbReference>
<dbReference type="GO" id="GO:0004930">
    <property type="term" value="F:G protein-coupled receptor activity"/>
    <property type="evidence" value="ECO:0007669"/>
    <property type="project" value="InterPro"/>
</dbReference>
<dbReference type="PANTHER" id="PTHR45813">
    <property type="entry name" value="IG-LIKE DOMAIN-CONTAINING PROTEIN"/>
    <property type="match status" value="1"/>
</dbReference>
<dbReference type="PANTHER" id="PTHR45813:SF4">
    <property type="entry name" value="ADHESION G PROTEIN-COUPLED RECEPTOR F5"/>
    <property type="match status" value="1"/>
</dbReference>
<dbReference type="Pfam" id="PF01825">
    <property type="entry name" value="GPS"/>
    <property type="match status" value="1"/>
</dbReference>
<protein>
    <submittedName>
        <fullName evidence="13">Adhesion G protein-coupled receptor F5</fullName>
    </submittedName>
</protein>
<evidence type="ECO:0000256" key="3">
    <source>
        <dbReference type="ARBA" id="ARBA00022692"/>
    </source>
</evidence>
<evidence type="ECO:0000256" key="1">
    <source>
        <dbReference type="ARBA" id="ARBA00004141"/>
    </source>
</evidence>
<dbReference type="Pfam" id="PF00047">
    <property type="entry name" value="ig"/>
    <property type="match status" value="1"/>
</dbReference>
<keyword evidence="9" id="KW-0393">Immunoglobulin domain</keyword>
<evidence type="ECO:0000313" key="13">
    <source>
        <dbReference type="EMBL" id="TSM12542.1"/>
    </source>
</evidence>
<evidence type="ECO:0000256" key="6">
    <source>
        <dbReference type="ARBA" id="ARBA00023136"/>
    </source>
</evidence>
<dbReference type="Gene3D" id="2.60.220.50">
    <property type="match status" value="1"/>
</dbReference>
<dbReference type="AlphaFoldDB" id="A0A556U2S1"/>
<keyword evidence="7" id="KW-1015">Disulfide bond</keyword>
<dbReference type="Gene3D" id="1.20.1070.10">
    <property type="entry name" value="Rhodopsin 7-helix transmembrane proteins"/>
    <property type="match status" value="1"/>
</dbReference>
<evidence type="ECO:0000256" key="5">
    <source>
        <dbReference type="ARBA" id="ARBA00022989"/>
    </source>
</evidence>
<feature type="domain" description="GAIN-B" evidence="11">
    <location>
        <begin position="419"/>
        <end position="568"/>
    </location>
</feature>